<accession>A0A7Y9L809</accession>
<dbReference type="EMBL" id="JACCBU010000001">
    <property type="protein sequence ID" value="NYE70289.1"/>
    <property type="molecule type" value="Genomic_DNA"/>
</dbReference>
<feature type="DNA-binding region" description="H-T-H motif" evidence="4">
    <location>
        <begin position="29"/>
        <end position="48"/>
    </location>
</feature>
<dbReference type="InterPro" id="IPR025996">
    <property type="entry name" value="MT1864/Rv1816-like_C"/>
</dbReference>
<dbReference type="GO" id="GO:0000976">
    <property type="term" value="F:transcription cis-regulatory region binding"/>
    <property type="evidence" value="ECO:0007669"/>
    <property type="project" value="TreeGrafter"/>
</dbReference>
<dbReference type="SUPFAM" id="SSF46689">
    <property type="entry name" value="Homeodomain-like"/>
    <property type="match status" value="1"/>
</dbReference>
<dbReference type="PANTHER" id="PTHR30055:SF234">
    <property type="entry name" value="HTH-TYPE TRANSCRIPTIONAL REGULATOR BETI"/>
    <property type="match status" value="1"/>
</dbReference>
<reference evidence="6 7" key="1">
    <citation type="submission" date="2020-07" db="EMBL/GenBank/DDBJ databases">
        <title>Sequencing the genomes of 1000 actinobacteria strains.</title>
        <authorList>
            <person name="Klenk H.-P."/>
        </authorList>
    </citation>
    <scope>NUCLEOTIDE SEQUENCE [LARGE SCALE GENOMIC DNA]</scope>
    <source>
        <strain evidence="6 7">DSM 22083</strain>
    </source>
</reference>
<dbReference type="Pfam" id="PF00440">
    <property type="entry name" value="TetR_N"/>
    <property type="match status" value="1"/>
</dbReference>
<keyword evidence="3" id="KW-0804">Transcription</keyword>
<dbReference type="InterPro" id="IPR001647">
    <property type="entry name" value="HTH_TetR"/>
</dbReference>
<dbReference type="Proteomes" id="UP000569914">
    <property type="component" value="Unassembled WGS sequence"/>
</dbReference>
<dbReference type="InterPro" id="IPR036271">
    <property type="entry name" value="Tet_transcr_reg_TetR-rel_C_sf"/>
</dbReference>
<keyword evidence="2 4" id="KW-0238">DNA-binding</keyword>
<evidence type="ECO:0000256" key="4">
    <source>
        <dbReference type="PROSITE-ProRule" id="PRU00335"/>
    </source>
</evidence>
<dbReference type="InterPro" id="IPR050109">
    <property type="entry name" value="HTH-type_TetR-like_transc_reg"/>
</dbReference>
<evidence type="ECO:0000256" key="3">
    <source>
        <dbReference type="ARBA" id="ARBA00023163"/>
    </source>
</evidence>
<evidence type="ECO:0000259" key="5">
    <source>
        <dbReference type="PROSITE" id="PS50977"/>
    </source>
</evidence>
<dbReference type="SUPFAM" id="SSF48498">
    <property type="entry name" value="Tetracyclin repressor-like, C-terminal domain"/>
    <property type="match status" value="1"/>
</dbReference>
<sequence length="210" mass="22363">MMREAPPIRDRMLAAALTVLTTEGQAAVTARRLAAEAGVSTMAVYTHFGGMDGVWQEVLAEGCRRLVAGFDEVGVSADPVADVAAFGAVYVRAGLTDPELYRAMFADPRLSEITDVLADEALDRLVGAVGRCVGVRLDDLDEPAVTGVAYQFWILWHGAVSLALVGLLKPRQVRRTVTEGMIGLCTGHGDSPDRAARSVRRGLRGLADLA</sequence>
<dbReference type="Pfam" id="PF13305">
    <property type="entry name" value="TetR_C_33"/>
    <property type="match status" value="1"/>
</dbReference>
<dbReference type="GO" id="GO:0003700">
    <property type="term" value="F:DNA-binding transcription factor activity"/>
    <property type="evidence" value="ECO:0007669"/>
    <property type="project" value="TreeGrafter"/>
</dbReference>
<gene>
    <name evidence="6" type="ORF">BKA15_001618</name>
</gene>
<evidence type="ECO:0000256" key="1">
    <source>
        <dbReference type="ARBA" id="ARBA00023015"/>
    </source>
</evidence>
<keyword evidence="7" id="KW-1185">Reference proteome</keyword>
<proteinExistence type="predicted"/>
<dbReference type="AlphaFoldDB" id="A0A7Y9L809"/>
<comment type="caution">
    <text evidence="6">The sequence shown here is derived from an EMBL/GenBank/DDBJ whole genome shotgun (WGS) entry which is preliminary data.</text>
</comment>
<feature type="domain" description="HTH tetR-type" evidence="5">
    <location>
        <begin position="6"/>
        <end position="66"/>
    </location>
</feature>
<organism evidence="6 7">
    <name type="scientific">Microlunatus parietis</name>
    <dbReference type="NCBI Taxonomy" id="682979"/>
    <lineage>
        <taxon>Bacteria</taxon>
        <taxon>Bacillati</taxon>
        <taxon>Actinomycetota</taxon>
        <taxon>Actinomycetes</taxon>
        <taxon>Propionibacteriales</taxon>
        <taxon>Propionibacteriaceae</taxon>
        <taxon>Microlunatus</taxon>
    </lineage>
</organism>
<dbReference type="Gene3D" id="1.10.357.10">
    <property type="entry name" value="Tetracycline Repressor, domain 2"/>
    <property type="match status" value="1"/>
</dbReference>
<evidence type="ECO:0000256" key="2">
    <source>
        <dbReference type="ARBA" id="ARBA00023125"/>
    </source>
</evidence>
<dbReference type="PROSITE" id="PS50977">
    <property type="entry name" value="HTH_TETR_2"/>
    <property type="match status" value="1"/>
</dbReference>
<evidence type="ECO:0000313" key="6">
    <source>
        <dbReference type="EMBL" id="NYE70289.1"/>
    </source>
</evidence>
<evidence type="ECO:0000313" key="7">
    <source>
        <dbReference type="Proteomes" id="UP000569914"/>
    </source>
</evidence>
<keyword evidence="1" id="KW-0805">Transcription regulation</keyword>
<protein>
    <submittedName>
        <fullName evidence="6">AcrR family transcriptional regulator</fullName>
    </submittedName>
</protein>
<dbReference type="PANTHER" id="PTHR30055">
    <property type="entry name" value="HTH-TYPE TRANSCRIPTIONAL REGULATOR RUTR"/>
    <property type="match status" value="1"/>
</dbReference>
<dbReference type="InterPro" id="IPR009057">
    <property type="entry name" value="Homeodomain-like_sf"/>
</dbReference>
<name>A0A7Y9L809_9ACTN</name>